<name>A0A6N6MKF0_9FLAO</name>
<accession>A0A6N6MKF0</accession>
<sequence length="180" mass="20423">MKNTVKTCFLALVIAFGLTSCNDSETLQRYFVEHQETKDFISQDFPLSMVDVDKSQFTKQQLEAYNSVDKLNFIGFKITPDNVDTYNAEVEKIKGILKDDKYNDLMELNIKGDRISVQYTGTDAEADEVIIFGSSKDKGFGIVRVLGDDMHPEKLATLIKAFKDSDFDKAKVESIVNFFE</sequence>
<keyword evidence="2" id="KW-1185">Reference proteome</keyword>
<dbReference type="RefSeq" id="WP_150936853.1">
    <property type="nucleotide sequence ID" value="NZ_WAAT01000025.1"/>
</dbReference>
<dbReference type="AlphaFoldDB" id="A0A6N6MKF0"/>
<gene>
    <name evidence="1" type="ORF">F6U93_03400</name>
</gene>
<reference evidence="1 2" key="1">
    <citation type="submission" date="2019-09" db="EMBL/GenBank/DDBJ databases">
        <authorList>
            <person name="Cao W.R."/>
        </authorList>
    </citation>
    <scope>NUCLEOTIDE SEQUENCE [LARGE SCALE GENOMIC DNA]</scope>
    <source>
        <strain evidence="1 2">B1N29</strain>
    </source>
</reference>
<protein>
    <submittedName>
        <fullName evidence="1">DUF4252 domain-containing protein</fullName>
    </submittedName>
</protein>
<evidence type="ECO:0000313" key="2">
    <source>
        <dbReference type="Proteomes" id="UP000441333"/>
    </source>
</evidence>
<proteinExistence type="predicted"/>
<organism evidence="1 2">
    <name type="scientific">Pseudotamlana haliotis</name>
    <dbReference type="NCBI Taxonomy" id="2614804"/>
    <lineage>
        <taxon>Bacteria</taxon>
        <taxon>Pseudomonadati</taxon>
        <taxon>Bacteroidota</taxon>
        <taxon>Flavobacteriia</taxon>
        <taxon>Flavobacteriales</taxon>
        <taxon>Flavobacteriaceae</taxon>
        <taxon>Pseudotamlana</taxon>
    </lineage>
</organism>
<evidence type="ECO:0000313" key="1">
    <source>
        <dbReference type="EMBL" id="KAB1069371.1"/>
    </source>
</evidence>
<dbReference type="InterPro" id="IPR025348">
    <property type="entry name" value="DUF4252"/>
</dbReference>
<dbReference type="Proteomes" id="UP000441333">
    <property type="component" value="Unassembled WGS sequence"/>
</dbReference>
<dbReference type="EMBL" id="WAAT01000025">
    <property type="protein sequence ID" value="KAB1069371.1"/>
    <property type="molecule type" value="Genomic_DNA"/>
</dbReference>
<dbReference type="Pfam" id="PF14060">
    <property type="entry name" value="DUF4252"/>
    <property type="match status" value="1"/>
</dbReference>
<dbReference type="PROSITE" id="PS51257">
    <property type="entry name" value="PROKAR_LIPOPROTEIN"/>
    <property type="match status" value="1"/>
</dbReference>
<comment type="caution">
    <text evidence="1">The sequence shown here is derived from an EMBL/GenBank/DDBJ whole genome shotgun (WGS) entry which is preliminary data.</text>
</comment>